<evidence type="ECO:0000313" key="2">
    <source>
        <dbReference type="EMBL" id="CEO55191.1"/>
    </source>
</evidence>
<evidence type="ECO:0000256" key="1">
    <source>
        <dbReference type="SAM" id="MobiDB-lite"/>
    </source>
</evidence>
<gene>
    <name evidence="2" type="ORF">BN869_000011249_1</name>
</gene>
<dbReference type="EMBL" id="CDPU01000049">
    <property type="protein sequence ID" value="CEO55191.1"/>
    <property type="molecule type" value="Genomic_DNA"/>
</dbReference>
<name>A0A0B7KKG6_BIOOC</name>
<feature type="region of interest" description="Disordered" evidence="1">
    <location>
        <begin position="1"/>
        <end position="48"/>
    </location>
</feature>
<proteinExistence type="predicted"/>
<feature type="compositionally biased region" description="Low complexity" evidence="1">
    <location>
        <begin position="10"/>
        <end position="29"/>
    </location>
</feature>
<dbReference type="AlphaFoldDB" id="A0A0B7KKG6"/>
<accession>A0A0B7KKG6</accession>
<sequence>MDPLAMLGDQQQQDASLAQLLSSSAQTQQPPEVAEPADDNAWTADDLLGRDPSVDPLLELDLTGDTFALGIESHNFAEKGTISPDLIKPWGLAADMPEGSNMYSHGTWTMQEIMKSLTATTQKDLAALTSTATTTATAAPGKSGSLGRPLLMNPLFRSCTMNSILLGQVTSYPKMMIEGDQLPPFIHAPCHIDNDLAPGCGERSRHQCLPQELAICESLVQMFYERTKANTDFVWTLIYEEQARLQREYFKFTSTQQLAATQSALILLLLQASDPSTVEAHSSEDLLNTVVCFVEHMARTNEWATDARDAVSNRRDWVFRESIRRVLVVLHIVARLLDGFVRGGCAHAPGSSFKTIPLPSSRDLWEARTSRAWMRDYKKNVAARTTDKVLTVGDVLESGGVSRSCSGKGLTTPELLPEVMRRAGGLDTLGMLVWMVMPFEDAREVHEHEAVVCWS</sequence>
<protein>
    <submittedName>
        <fullName evidence="2">Uncharacterized protein</fullName>
    </submittedName>
</protein>
<organism evidence="2">
    <name type="scientific">Bionectria ochroleuca</name>
    <name type="common">Gliocladium roseum</name>
    <dbReference type="NCBI Taxonomy" id="29856"/>
    <lineage>
        <taxon>Eukaryota</taxon>
        <taxon>Fungi</taxon>
        <taxon>Dikarya</taxon>
        <taxon>Ascomycota</taxon>
        <taxon>Pezizomycotina</taxon>
        <taxon>Sordariomycetes</taxon>
        <taxon>Hypocreomycetidae</taxon>
        <taxon>Hypocreales</taxon>
        <taxon>Bionectriaceae</taxon>
        <taxon>Clonostachys</taxon>
    </lineage>
</organism>
<reference evidence="2" key="1">
    <citation type="submission" date="2015-01" db="EMBL/GenBank/DDBJ databases">
        <authorList>
            <person name="Durling Mikael"/>
        </authorList>
    </citation>
    <scope>NUCLEOTIDE SEQUENCE</scope>
</reference>